<dbReference type="GO" id="GO:0016787">
    <property type="term" value="F:hydrolase activity"/>
    <property type="evidence" value="ECO:0007669"/>
    <property type="project" value="UniProtKB-KW"/>
</dbReference>
<feature type="domain" description="HD" evidence="1">
    <location>
        <begin position="121"/>
        <end position="240"/>
    </location>
</feature>
<dbReference type="EMBL" id="JBHSZV010000005">
    <property type="protein sequence ID" value="MFC7060795.1"/>
    <property type="molecule type" value="Genomic_DNA"/>
</dbReference>
<evidence type="ECO:0000313" key="3">
    <source>
        <dbReference type="EMBL" id="MFC7060795.1"/>
    </source>
</evidence>
<keyword evidence="3" id="KW-0378">Hydrolase</keyword>
<evidence type="ECO:0000313" key="4">
    <source>
        <dbReference type="Proteomes" id="UP001596410"/>
    </source>
</evidence>
<dbReference type="InterPro" id="IPR006674">
    <property type="entry name" value="HD_domain"/>
</dbReference>
<feature type="domain" description="HD-GYP" evidence="2">
    <location>
        <begin position="91"/>
        <end position="293"/>
    </location>
</feature>
<dbReference type="PROSITE" id="PS51832">
    <property type="entry name" value="HD_GYP"/>
    <property type="match status" value="1"/>
</dbReference>
<evidence type="ECO:0000259" key="1">
    <source>
        <dbReference type="PROSITE" id="PS51831"/>
    </source>
</evidence>
<dbReference type="Pfam" id="PF13487">
    <property type="entry name" value="HD_5"/>
    <property type="match status" value="1"/>
</dbReference>
<protein>
    <submittedName>
        <fullName evidence="3">HD-GYP domain-containing protein</fullName>
        <ecNumber evidence="3">3.1.4.-</ecNumber>
    </submittedName>
</protein>
<dbReference type="PROSITE" id="PS51831">
    <property type="entry name" value="HD"/>
    <property type="match status" value="1"/>
</dbReference>
<dbReference type="RefSeq" id="WP_204707644.1">
    <property type="nucleotide sequence ID" value="NZ_JBHSZV010000005.1"/>
</dbReference>
<comment type="caution">
    <text evidence="3">The sequence shown here is derived from an EMBL/GenBank/DDBJ whole genome shotgun (WGS) entry which is preliminary data.</text>
</comment>
<dbReference type="InterPro" id="IPR003607">
    <property type="entry name" value="HD/PDEase_dom"/>
</dbReference>
<gene>
    <name evidence="3" type="ORF">ACFQIC_02770</name>
</gene>
<organism evidence="3 4">
    <name type="scientific">Halobacillus seohaensis</name>
    <dbReference type="NCBI Taxonomy" id="447421"/>
    <lineage>
        <taxon>Bacteria</taxon>
        <taxon>Bacillati</taxon>
        <taxon>Bacillota</taxon>
        <taxon>Bacilli</taxon>
        <taxon>Bacillales</taxon>
        <taxon>Bacillaceae</taxon>
        <taxon>Halobacillus</taxon>
    </lineage>
</organism>
<dbReference type="InterPro" id="IPR006675">
    <property type="entry name" value="HDIG_dom"/>
</dbReference>
<dbReference type="CDD" id="cd00077">
    <property type="entry name" value="HDc"/>
    <property type="match status" value="1"/>
</dbReference>
<evidence type="ECO:0000259" key="2">
    <source>
        <dbReference type="PROSITE" id="PS51832"/>
    </source>
</evidence>
<dbReference type="NCBIfam" id="TIGR00277">
    <property type="entry name" value="HDIG"/>
    <property type="match status" value="1"/>
</dbReference>
<dbReference type="PANTHER" id="PTHR43155">
    <property type="entry name" value="CYCLIC DI-GMP PHOSPHODIESTERASE PA4108-RELATED"/>
    <property type="match status" value="1"/>
</dbReference>
<sequence length="294" mass="34266">MTKYTLEEISASLGRNSNIVESWFEELETKLGHFIETEDGKKVYDDYDLKIILYVSEKRDERWSFEDIFSKLGEIFSLQSIPPSTKDDTAPPEEKTLNEWGRDPETLFYEIAQDNDVIQIFKYHSLRVMFLSSMLAKRVDCYDEDVRVASMLHDIGKMGISKNILFKSEKLTELEFTIIQSHSHVGNVIVRKHLGMTRAAKFIRDHHERWDGTGYPRRLLGDEITLQGRIISICDAFDTMTIDQRNYMKTVLSNDEAFSELRKCSWTQFDGNLVNLFIDMMGEVTIPEYLIEEP</sequence>
<reference evidence="4" key="1">
    <citation type="journal article" date="2019" name="Int. J. Syst. Evol. Microbiol.">
        <title>The Global Catalogue of Microorganisms (GCM) 10K type strain sequencing project: providing services to taxonomists for standard genome sequencing and annotation.</title>
        <authorList>
            <consortium name="The Broad Institute Genomics Platform"/>
            <consortium name="The Broad Institute Genome Sequencing Center for Infectious Disease"/>
            <person name="Wu L."/>
            <person name="Ma J."/>
        </authorList>
    </citation>
    <scope>NUCLEOTIDE SEQUENCE [LARGE SCALE GENOMIC DNA]</scope>
    <source>
        <strain evidence="4">CGMCC 4.1621</strain>
    </source>
</reference>
<keyword evidence="4" id="KW-1185">Reference proteome</keyword>
<name>A0ABW2EEN0_9BACI</name>
<dbReference type="Proteomes" id="UP001596410">
    <property type="component" value="Unassembled WGS sequence"/>
</dbReference>
<dbReference type="EC" id="3.1.4.-" evidence="3"/>
<proteinExistence type="predicted"/>
<accession>A0ABW2EEN0</accession>
<dbReference type="SMART" id="SM00471">
    <property type="entry name" value="HDc"/>
    <property type="match status" value="1"/>
</dbReference>
<dbReference type="SUPFAM" id="SSF109604">
    <property type="entry name" value="HD-domain/PDEase-like"/>
    <property type="match status" value="1"/>
</dbReference>
<dbReference type="InterPro" id="IPR037522">
    <property type="entry name" value="HD_GYP_dom"/>
</dbReference>
<dbReference type="Gene3D" id="1.10.3210.10">
    <property type="entry name" value="Hypothetical protein af1432"/>
    <property type="match status" value="1"/>
</dbReference>